<reference evidence="6" key="1">
    <citation type="submission" date="2023-11" db="EMBL/GenBank/DDBJ databases">
        <title>Scrofimicrobium hongkongense sp. nov., isolated from a patient with peritonitis.</title>
        <authorList>
            <person name="Lao H.Y."/>
            <person name="Wong A.Y.P."/>
            <person name="Ng T.L."/>
            <person name="Wong R.Y.L."/>
            <person name="Yau M.C.Y."/>
            <person name="Lam J.Y.W."/>
            <person name="Siu G.K.H."/>
        </authorList>
    </citation>
    <scope>NUCLEOTIDE SEQUENCE</scope>
    <source>
        <strain evidence="6">R131</strain>
    </source>
</reference>
<evidence type="ECO:0000313" key="6">
    <source>
        <dbReference type="EMBL" id="XBW07874.1"/>
    </source>
</evidence>
<comment type="similarity">
    <text evidence="1">Belongs to the peptidase S33 family.</text>
</comment>
<dbReference type="RefSeq" id="WP_350258075.1">
    <property type="nucleotide sequence ID" value="NZ_CP138335.1"/>
</dbReference>
<evidence type="ECO:0000256" key="1">
    <source>
        <dbReference type="ARBA" id="ARBA00010088"/>
    </source>
</evidence>
<keyword evidence="3 6" id="KW-0378">Hydrolase</keyword>
<dbReference type="Gene3D" id="3.40.50.1820">
    <property type="entry name" value="alpha/beta hydrolase"/>
    <property type="match status" value="1"/>
</dbReference>
<dbReference type="SUPFAM" id="SSF53474">
    <property type="entry name" value="alpha/beta-Hydrolases"/>
    <property type="match status" value="1"/>
</dbReference>
<evidence type="ECO:0000259" key="5">
    <source>
        <dbReference type="Pfam" id="PF00561"/>
    </source>
</evidence>
<dbReference type="AlphaFoldDB" id="A0AAU7V6F4"/>
<accession>A0AAU7V6F4</accession>
<dbReference type="EMBL" id="CP138335">
    <property type="protein sequence ID" value="XBW07874.1"/>
    <property type="molecule type" value="Genomic_DNA"/>
</dbReference>
<dbReference type="InterPro" id="IPR029058">
    <property type="entry name" value="AB_hydrolase_fold"/>
</dbReference>
<feature type="signal peptide" evidence="4">
    <location>
        <begin position="1"/>
        <end position="25"/>
    </location>
</feature>
<dbReference type="PANTHER" id="PTHR43248:SF29">
    <property type="entry name" value="TRIPEPTIDYL AMINOPEPTIDASE"/>
    <property type="match status" value="1"/>
</dbReference>
<gene>
    <name evidence="6" type="ORF">SAC06_09545</name>
</gene>
<dbReference type="PROSITE" id="PS51257">
    <property type="entry name" value="PROKAR_LIPOPROTEIN"/>
    <property type="match status" value="1"/>
</dbReference>
<evidence type="ECO:0000256" key="3">
    <source>
        <dbReference type="ARBA" id="ARBA00022801"/>
    </source>
</evidence>
<keyword evidence="2 4" id="KW-0732">Signal</keyword>
<evidence type="ECO:0000256" key="2">
    <source>
        <dbReference type="ARBA" id="ARBA00022729"/>
    </source>
</evidence>
<evidence type="ECO:0000256" key="4">
    <source>
        <dbReference type="SAM" id="SignalP"/>
    </source>
</evidence>
<dbReference type="GO" id="GO:0016787">
    <property type="term" value="F:hydrolase activity"/>
    <property type="evidence" value="ECO:0007669"/>
    <property type="project" value="UniProtKB-KW"/>
</dbReference>
<dbReference type="InterPro" id="IPR000073">
    <property type="entry name" value="AB_hydrolase_1"/>
</dbReference>
<dbReference type="KEGG" id="sapp:SAC06_09545"/>
<dbReference type="PANTHER" id="PTHR43248">
    <property type="entry name" value="2-SUCCINYL-6-HYDROXY-2,4-CYCLOHEXADIENE-1-CARBOXYLATE SYNTHASE"/>
    <property type="match status" value="1"/>
</dbReference>
<sequence length="525" mass="56022">MRKRTAITVGTVLALALSACTPVQQVQSDSASLAGEALVEQAPAGFEQYYGQEIDFQPCDADQVTLPRMSPPKALNRYRCATVTAPMNWDDPDSAPIELAMAIYGTNDNQPNLFFNLGGPGGDAVQSLSSFVELMVPAPVVDNYQIVAVDPRGVGASSPVSCWDDEGRDQFLADSDDPRDLPLDELVATAHQETADLYAQCLERTGELLNYVDTDSAARDFDMIRAALGIEQLDYLGYSYGTQLGATYADLFPARVGRFVLDSAVDPALGINEVASLQAGGMEESLAHWIEVCQQDDDCPVTGGVAGGQEQLAEFLDSLKADPLPTDSPDRPLTAALGRTGIIGSLYSPESYPLLKVALQLAFQGDGSMLLLLADFYNGREDDGSYNNSQDAFLAVNGLDYAPEGTPEEWQAEAERLAEDYPVLGSSFGYASAGMDAWTATPRVRSGPVRAEGSAPILVIGTTHDPATPYVMAEGLVEQLANAVLLTYDGWGHGAYQQGGSECVLTAVNQYLLQGQLPPEGTVCQ</sequence>
<name>A0AAU7V6F4_9ACTO</name>
<dbReference type="Pfam" id="PF00561">
    <property type="entry name" value="Abhydrolase_1"/>
    <property type="match status" value="1"/>
</dbReference>
<proteinExistence type="inferred from homology"/>
<feature type="domain" description="AB hydrolase-1" evidence="5">
    <location>
        <begin position="113"/>
        <end position="496"/>
    </location>
</feature>
<dbReference type="InterPro" id="IPR051601">
    <property type="entry name" value="Serine_prot/Carboxylest_S33"/>
</dbReference>
<organism evidence="6">
    <name type="scientific">Scrofimicrobium appendicitidis</name>
    <dbReference type="NCBI Taxonomy" id="3079930"/>
    <lineage>
        <taxon>Bacteria</taxon>
        <taxon>Bacillati</taxon>
        <taxon>Actinomycetota</taxon>
        <taxon>Actinomycetes</taxon>
        <taxon>Actinomycetales</taxon>
        <taxon>Actinomycetaceae</taxon>
        <taxon>Scrofimicrobium</taxon>
    </lineage>
</organism>
<protein>
    <submittedName>
        <fullName evidence="6">Alpha/beta hydrolase</fullName>
    </submittedName>
</protein>
<feature type="chain" id="PRO_5043403389" evidence="4">
    <location>
        <begin position="26"/>
        <end position="525"/>
    </location>
</feature>